<protein>
    <submittedName>
        <fullName evidence="10">Uncharacterized protein</fullName>
    </submittedName>
</protein>
<evidence type="ECO:0000256" key="6">
    <source>
        <dbReference type="ARBA" id="ARBA00023136"/>
    </source>
</evidence>
<sequence length="367" mass="41357">MLALLAMEATAVMFMVLLSAVHHVHGDEQLQKVLTTENSGCDLFEGSWVRDESNPVYETSKCPFLEKEFDCLKNGRPDTDYLKYRWQPAAANCSLPRFNGGDFLSKLEGKSIMFVGDSLSLNQWQSLTCMLHVAVPNASYTSVRTGGLSTFTFPEYKAKVMFSRNAFLVDIVNTSIGTVLKLDSIEASKLWNGVDVLIFDSWHWWLHTGRKQPWNFIQEGNNEYKDMDRLVAYEKALNTWANWVDANVDPSKTSVFFQGVSPDHNNGSDWGEDTARFCKEQKQPFQGSEYPAGPHRAEQVVERVLGAMQKPVYLLNITALSQLRIDGHPSVYGSGGHTGMDCSHWCLPGVPDTWNQFLYALLLQIYG</sequence>
<keyword evidence="11" id="KW-1185">Reference proteome</keyword>
<dbReference type="Pfam" id="PF14416">
    <property type="entry name" value="PMR5N"/>
    <property type="match status" value="1"/>
</dbReference>
<evidence type="ECO:0000256" key="3">
    <source>
        <dbReference type="ARBA" id="ARBA00022692"/>
    </source>
</evidence>
<dbReference type="GO" id="GO:0005794">
    <property type="term" value="C:Golgi apparatus"/>
    <property type="evidence" value="ECO:0000318"/>
    <property type="project" value="GO_Central"/>
</dbReference>
<comment type="subcellular location">
    <subcellularLocation>
        <location evidence="1">Membrane</location>
        <topology evidence="1">Single-pass membrane protein</topology>
    </subcellularLocation>
</comment>
<dbReference type="Gramene" id="Manes.01G129501.1.v8.1">
    <property type="protein sequence ID" value="Manes.01G129501.1.v8.1.CDS"/>
    <property type="gene ID" value="Manes.01G129501.v8.1"/>
</dbReference>
<dbReference type="PANTHER" id="PTHR32285">
    <property type="entry name" value="PROTEIN TRICHOME BIREFRINGENCE-LIKE 9-RELATED"/>
    <property type="match status" value="1"/>
</dbReference>
<comment type="caution">
    <text evidence="10">The sequence shown here is derived from an EMBL/GenBank/DDBJ whole genome shotgun (WGS) entry which is preliminary data.</text>
</comment>
<dbReference type="OrthoDB" id="630188at2759"/>
<evidence type="ECO:0000259" key="9">
    <source>
        <dbReference type="Pfam" id="PF14416"/>
    </source>
</evidence>
<comment type="similarity">
    <text evidence="2">Belongs to the PC-esterase family. TBL subfamily.</text>
</comment>
<dbReference type="Proteomes" id="UP000091857">
    <property type="component" value="Chromosome 1"/>
</dbReference>
<feature type="domain" description="Trichome birefringence-like C-terminal" evidence="8">
    <location>
        <begin position="95"/>
        <end position="360"/>
    </location>
</feature>
<keyword evidence="5" id="KW-1133">Transmembrane helix</keyword>
<dbReference type="InterPro" id="IPR029962">
    <property type="entry name" value="TBL"/>
</dbReference>
<keyword evidence="6" id="KW-0472">Membrane</keyword>
<evidence type="ECO:0000256" key="4">
    <source>
        <dbReference type="ARBA" id="ARBA00022968"/>
    </source>
</evidence>
<dbReference type="EMBL" id="CM004387">
    <property type="protein sequence ID" value="OAY60661.1"/>
    <property type="molecule type" value="Genomic_DNA"/>
</dbReference>
<name>A0A2C9WKQ6_MANES</name>
<keyword evidence="3" id="KW-0812">Transmembrane</keyword>
<dbReference type="PANTHER" id="PTHR32285:SF149">
    <property type="entry name" value="TRICHOME BIREFRINGENCE-LIKE N-TERMINAL DOMAIN-CONTAINING PROTEIN"/>
    <property type="match status" value="1"/>
</dbReference>
<evidence type="ECO:0000256" key="2">
    <source>
        <dbReference type="ARBA" id="ARBA00007727"/>
    </source>
</evidence>
<dbReference type="AlphaFoldDB" id="A0A2C9WKQ6"/>
<proteinExistence type="inferred from homology"/>
<feature type="signal peptide" evidence="7">
    <location>
        <begin position="1"/>
        <end position="26"/>
    </location>
</feature>
<gene>
    <name evidence="10" type="ORF">MANES_01G129501v8</name>
</gene>
<feature type="domain" description="Trichome birefringence-like N-terminal" evidence="9">
    <location>
        <begin position="40"/>
        <end position="89"/>
    </location>
</feature>
<keyword evidence="7" id="KW-0732">Signal</keyword>
<dbReference type="GO" id="GO:0016413">
    <property type="term" value="F:O-acetyltransferase activity"/>
    <property type="evidence" value="ECO:0000318"/>
    <property type="project" value="GO_Central"/>
</dbReference>
<accession>A0A2C9WKQ6</accession>
<evidence type="ECO:0000313" key="11">
    <source>
        <dbReference type="Proteomes" id="UP000091857"/>
    </source>
</evidence>
<dbReference type="InterPro" id="IPR025846">
    <property type="entry name" value="TBL_N"/>
</dbReference>
<organism evidence="10 11">
    <name type="scientific">Manihot esculenta</name>
    <name type="common">Cassava</name>
    <name type="synonym">Jatropha manihot</name>
    <dbReference type="NCBI Taxonomy" id="3983"/>
    <lineage>
        <taxon>Eukaryota</taxon>
        <taxon>Viridiplantae</taxon>
        <taxon>Streptophyta</taxon>
        <taxon>Embryophyta</taxon>
        <taxon>Tracheophyta</taxon>
        <taxon>Spermatophyta</taxon>
        <taxon>Magnoliopsida</taxon>
        <taxon>eudicotyledons</taxon>
        <taxon>Gunneridae</taxon>
        <taxon>Pentapetalae</taxon>
        <taxon>rosids</taxon>
        <taxon>fabids</taxon>
        <taxon>Malpighiales</taxon>
        <taxon>Euphorbiaceae</taxon>
        <taxon>Crotonoideae</taxon>
        <taxon>Manihoteae</taxon>
        <taxon>Manihot</taxon>
    </lineage>
</organism>
<dbReference type="Pfam" id="PF13839">
    <property type="entry name" value="PC-Esterase"/>
    <property type="match status" value="1"/>
</dbReference>
<dbReference type="GO" id="GO:0016020">
    <property type="term" value="C:membrane"/>
    <property type="evidence" value="ECO:0007669"/>
    <property type="project" value="UniProtKB-SubCell"/>
</dbReference>
<reference evidence="11" key="1">
    <citation type="journal article" date="2016" name="Nat. Biotechnol.">
        <title>Sequencing wild and cultivated cassava and related species reveals extensive interspecific hybridization and genetic diversity.</title>
        <authorList>
            <person name="Bredeson J.V."/>
            <person name="Lyons J.B."/>
            <person name="Prochnik S.E."/>
            <person name="Wu G.A."/>
            <person name="Ha C.M."/>
            <person name="Edsinger-Gonzales E."/>
            <person name="Grimwood J."/>
            <person name="Schmutz J."/>
            <person name="Rabbi I.Y."/>
            <person name="Egesi C."/>
            <person name="Nauluvula P."/>
            <person name="Lebot V."/>
            <person name="Ndunguru J."/>
            <person name="Mkamilo G."/>
            <person name="Bart R.S."/>
            <person name="Setter T.L."/>
            <person name="Gleadow R.M."/>
            <person name="Kulakow P."/>
            <person name="Ferguson M.E."/>
            <person name="Rounsley S."/>
            <person name="Rokhsar D.S."/>
        </authorList>
    </citation>
    <scope>NUCLEOTIDE SEQUENCE [LARGE SCALE GENOMIC DNA]</scope>
    <source>
        <strain evidence="11">cv. AM560-2</strain>
    </source>
</reference>
<evidence type="ECO:0000259" key="8">
    <source>
        <dbReference type="Pfam" id="PF13839"/>
    </source>
</evidence>
<evidence type="ECO:0000256" key="1">
    <source>
        <dbReference type="ARBA" id="ARBA00004167"/>
    </source>
</evidence>
<feature type="chain" id="PRO_5013288238" evidence="7">
    <location>
        <begin position="27"/>
        <end position="367"/>
    </location>
</feature>
<keyword evidence="4" id="KW-0735">Signal-anchor</keyword>
<evidence type="ECO:0000256" key="7">
    <source>
        <dbReference type="SAM" id="SignalP"/>
    </source>
</evidence>
<evidence type="ECO:0000313" key="10">
    <source>
        <dbReference type="EMBL" id="OAY60661.1"/>
    </source>
</evidence>
<evidence type="ECO:0000256" key="5">
    <source>
        <dbReference type="ARBA" id="ARBA00022989"/>
    </source>
</evidence>
<dbReference type="InterPro" id="IPR026057">
    <property type="entry name" value="TBL_C"/>
</dbReference>